<name>A0ABU4CN38_RHOJO</name>
<reference evidence="1 2" key="1">
    <citation type="submission" date="2023-10" db="EMBL/GenBank/DDBJ databases">
        <title>Development of a sustainable strategy for remediation of hydrocarbon-contaminated territories based on the waste exchange concept.</title>
        <authorList>
            <person name="Krivoruchko A."/>
        </authorList>
    </citation>
    <scope>NUCLEOTIDE SEQUENCE [LARGE SCALE GENOMIC DNA]</scope>
    <source>
        <strain evidence="1 2">IEGM 60</strain>
    </source>
</reference>
<organism evidence="1 2">
    <name type="scientific">Rhodococcus jostii</name>
    <dbReference type="NCBI Taxonomy" id="132919"/>
    <lineage>
        <taxon>Bacteria</taxon>
        <taxon>Bacillati</taxon>
        <taxon>Actinomycetota</taxon>
        <taxon>Actinomycetes</taxon>
        <taxon>Mycobacteriales</taxon>
        <taxon>Nocardiaceae</taxon>
        <taxon>Rhodococcus</taxon>
    </lineage>
</organism>
<dbReference type="RefSeq" id="WP_317570662.1">
    <property type="nucleotide sequence ID" value="NZ_JAWLKA010000022.1"/>
</dbReference>
<dbReference type="Proteomes" id="UP001185737">
    <property type="component" value="Unassembled WGS sequence"/>
</dbReference>
<gene>
    <name evidence="1" type="ORF">R3Q59_31395</name>
</gene>
<proteinExistence type="predicted"/>
<keyword evidence="2" id="KW-1185">Reference proteome</keyword>
<sequence length="55" mass="5867">MTDGDLPARGAVFWPVGTGDSSTIVLDDEIVMQVDLHDLAMAQDDDTRTCLLSTG</sequence>
<protein>
    <submittedName>
        <fullName evidence="1">Uncharacterized protein</fullName>
    </submittedName>
</protein>
<evidence type="ECO:0000313" key="2">
    <source>
        <dbReference type="Proteomes" id="UP001185737"/>
    </source>
</evidence>
<dbReference type="EMBL" id="JAWLKA010000022">
    <property type="protein sequence ID" value="MDV6284990.1"/>
    <property type="molecule type" value="Genomic_DNA"/>
</dbReference>
<evidence type="ECO:0000313" key="1">
    <source>
        <dbReference type="EMBL" id="MDV6284990.1"/>
    </source>
</evidence>
<accession>A0ABU4CN38</accession>
<comment type="caution">
    <text evidence="1">The sequence shown here is derived from an EMBL/GenBank/DDBJ whole genome shotgun (WGS) entry which is preliminary data.</text>
</comment>